<evidence type="ECO:0000256" key="1">
    <source>
        <dbReference type="ARBA" id="ARBA00022741"/>
    </source>
</evidence>
<dbReference type="GO" id="GO:0016787">
    <property type="term" value="F:hydrolase activity"/>
    <property type="evidence" value="ECO:0007669"/>
    <property type="project" value="UniProtKB-KW"/>
</dbReference>
<dbReference type="SMART" id="SM00490">
    <property type="entry name" value="HELICc"/>
    <property type="match status" value="1"/>
</dbReference>
<dbReference type="InterPro" id="IPR000629">
    <property type="entry name" value="RNA-helicase_DEAD-box_CS"/>
</dbReference>
<dbReference type="InterPro" id="IPR027417">
    <property type="entry name" value="P-loop_NTPase"/>
</dbReference>
<dbReference type="SUPFAM" id="SSF52540">
    <property type="entry name" value="P-loop containing nucleoside triphosphate hydrolases"/>
    <property type="match status" value="2"/>
</dbReference>
<dbReference type="CDD" id="cd00268">
    <property type="entry name" value="DEADc"/>
    <property type="match status" value="1"/>
</dbReference>
<dbReference type="PROSITE" id="PS00039">
    <property type="entry name" value="DEAD_ATP_HELICASE"/>
    <property type="match status" value="1"/>
</dbReference>
<feature type="domain" description="DEAD-box RNA helicase Q" evidence="11">
    <location>
        <begin position="15"/>
        <end position="43"/>
    </location>
</feature>
<reference evidence="12 13" key="1">
    <citation type="journal article" date="2016" name="Nat. Commun.">
        <title>Thousands of microbial genomes shed light on interconnected biogeochemical processes in an aquifer system.</title>
        <authorList>
            <person name="Anantharaman K."/>
            <person name="Brown C.T."/>
            <person name="Hug L.A."/>
            <person name="Sharon I."/>
            <person name="Castelle C.J."/>
            <person name="Probst A.J."/>
            <person name="Thomas B.C."/>
            <person name="Singh A."/>
            <person name="Wilkins M.J."/>
            <person name="Karaoz U."/>
            <person name="Brodie E.L."/>
            <person name="Williams K.H."/>
            <person name="Hubbard S.S."/>
            <person name="Banfield J.F."/>
        </authorList>
    </citation>
    <scope>NUCLEOTIDE SEQUENCE [LARGE SCALE GENOMIC DNA]</scope>
</reference>
<keyword evidence="4 7" id="KW-0067">ATP-binding</keyword>
<evidence type="ECO:0000259" key="9">
    <source>
        <dbReference type="PROSITE" id="PS51192"/>
    </source>
</evidence>
<protein>
    <recommendedName>
        <fullName evidence="14">DEAD/DEAH box helicase</fullName>
    </recommendedName>
</protein>
<dbReference type="GO" id="GO:0003676">
    <property type="term" value="F:nucleic acid binding"/>
    <property type="evidence" value="ECO:0007669"/>
    <property type="project" value="InterPro"/>
</dbReference>
<evidence type="ECO:0000256" key="6">
    <source>
        <dbReference type="PROSITE-ProRule" id="PRU00552"/>
    </source>
</evidence>
<proteinExistence type="inferred from homology"/>
<dbReference type="Pfam" id="PF00271">
    <property type="entry name" value="Helicase_C"/>
    <property type="match status" value="1"/>
</dbReference>
<comment type="similarity">
    <text evidence="5 7">Belongs to the DEAD box helicase family.</text>
</comment>
<keyword evidence="1 7" id="KW-0547">Nucleotide-binding</keyword>
<dbReference type="PROSITE" id="PS51194">
    <property type="entry name" value="HELICASE_CTER"/>
    <property type="match status" value="1"/>
</dbReference>
<evidence type="ECO:0000256" key="7">
    <source>
        <dbReference type="RuleBase" id="RU000492"/>
    </source>
</evidence>
<dbReference type="CDD" id="cd18787">
    <property type="entry name" value="SF2_C_DEAD"/>
    <property type="match status" value="1"/>
</dbReference>
<feature type="domain" description="Helicase C-terminal" evidence="10">
    <location>
        <begin position="241"/>
        <end position="384"/>
    </location>
</feature>
<keyword evidence="2 7" id="KW-0378">Hydrolase</keyword>
<dbReference type="Gene3D" id="3.40.50.300">
    <property type="entry name" value="P-loop containing nucleotide triphosphate hydrolases"/>
    <property type="match status" value="2"/>
</dbReference>
<dbReference type="GO" id="GO:0005524">
    <property type="term" value="F:ATP binding"/>
    <property type="evidence" value="ECO:0007669"/>
    <property type="project" value="UniProtKB-KW"/>
</dbReference>
<dbReference type="GO" id="GO:0003724">
    <property type="term" value="F:RNA helicase activity"/>
    <property type="evidence" value="ECO:0007669"/>
    <property type="project" value="InterPro"/>
</dbReference>
<evidence type="ECO:0000256" key="8">
    <source>
        <dbReference type="SAM" id="MobiDB-lite"/>
    </source>
</evidence>
<keyword evidence="3 7" id="KW-0347">Helicase</keyword>
<evidence type="ECO:0000313" key="13">
    <source>
        <dbReference type="Proteomes" id="UP000177040"/>
    </source>
</evidence>
<feature type="domain" description="Helicase ATP-binding" evidence="9">
    <location>
        <begin position="46"/>
        <end position="214"/>
    </location>
</feature>
<dbReference type="AlphaFoldDB" id="A0A1F6N0I8"/>
<evidence type="ECO:0000259" key="11">
    <source>
        <dbReference type="PROSITE" id="PS51195"/>
    </source>
</evidence>
<feature type="short sequence motif" description="Q motif" evidence="6">
    <location>
        <begin position="15"/>
        <end position="43"/>
    </location>
</feature>
<dbReference type="Proteomes" id="UP000177040">
    <property type="component" value="Unassembled WGS sequence"/>
</dbReference>
<dbReference type="InterPro" id="IPR001650">
    <property type="entry name" value="Helicase_C-like"/>
</dbReference>
<dbReference type="InterPro" id="IPR044742">
    <property type="entry name" value="DEAD/DEAH_RhlB"/>
</dbReference>
<dbReference type="InterPro" id="IPR014001">
    <property type="entry name" value="Helicase_ATP-bd"/>
</dbReference>
<dbReference type="SMART" id="SM00487">
    <property type="entry name" value="DEXDc"/>
    <property type="match status" value="1"/>
</dbReference>
<dbReference type="PANTHER" id="PTHR47959">
    <property type="entry name" value="ATP-DEPENDENT RNA HELICASE RHLE-RELATED"/>
    <property type="match status" value="1"/>
</dbReference>
<evidence type="ECO:0000313" key="12">
    <source>
        <dbReference type="EMBL" id="OGH77439.1"/>
    </source>
</evidence>
<name>A0A1F6N0I8_9BACT</name>
<feature type="compositionally biased region" description="Polar residues" evidence="8">
    <location>
        <begin position="396"/>
        <end position="420"/>
    </location>
</feature>
<evidence type="ECO:0000259" key="10">
    <source>
        <dbReference type="PROSITE" id="PS51194"/>
    </source>
</evidence>
<comment type="caution">
    <text evidence="12">The sequence shown here is derived from an EMBL/GenBank/DDBJ whole genome shotgun (WGS) entry which is preliminary data.</text>
</comment>
<evidence type="ECO:0008006" key="14">
    <source>
        <dbReference type="Google" id="ProtNLM"/>
    </source>
</evidence>
<sequence length="432" mass="47258">MSGHIYFMEHTKDTSGFAALGLANKLLEVLIRHKYTVPTPIQEQAIPIALLGKDLVGIAQTGTGKTLAFGLPMIQRLAQVKGQGLVLVPTRELALQVEETLRQIGTSVGLKTAVVIGGASMHKQIQELRRNPHIIVATPGRLADHLKQKTVSLSAVSVVVLDEADRMFDIGFAPQIKQILSLVPVKRQTLLFSATMPSEIVQIAHKFMQAPQRVEVSPAGTAAAPVVQSAYVISKEGKTKLLQAVLDQVKGTVLVFSRTKHGAKKIASNVRQMKHSSTEIHSNRSLAQRKAALHGFKTGIFRVLIATDIAARGIDVKNIELVINFDLPDNLEDYVHRIGRTGRAGSAGKAISFVEPNQRFELRNIERLTRKSITVLALPDLSVIPELPKIPYQKEFASQSRPQYSANSGRGSYPSRTPQHTRGGAPRRSSYR</sequence>
<evidence type="ECO:0000256" key="4">
    <source>
        <dbReference type="ARBA" id="ARBA00022840"/>
    </source>
</evidence>
<evidence type="ECO:0000256" key="5">
    <source>
        <dbReference type="ARBA" id="ARBA00038437"/>
    </source>
</evidence>
<dbReference type="PROSITE" id="PS51195">
    <property type="entry name" value="Q_MOTIF"/>
    <property type="match status" value="1"/>
</dbReference>
<dbReference type="PROSITE" id="PS51192">
    <property type="entry name" value="HELICASE_ATP_BIND_1"/>
    <property type="match status" value="1"/>
</dbReference>
<feature type="region of interest" description="Disordered" evidence="8">
    <location>
        <begin position="394"/>
        <end position="432"/>
    </location>
</feature>
<dbReference type="InterPro" id="IPR050079">
    <property type="entry name" value="DEAD_box_RNA_helicase"/>
</dbReference>
<dbReference type="Pfam" id="PF00270">
    <property type="entry name" value="DEAD"/>
    <property type="match status" value="1"/>
</dbReference>
<dbReference type="EMBL" id="MFQH01000024">
    <property type="protein sequence ID" value="OGH77439.1"/>
    <property type="molecule type" value="Genomic_DNA"/>
</dbReference>
<dbReference type="PANTHER" id="PTHR47959:SF13">
    <property type="entry name" value="ATP-DEPENDENT RNA HELICASE RHLE"/>
    <property type="match status" value="1"/>
</dbReference>
<evidence type="ECO:0000256" key="2">
    <source>
        <dbReference type="ARBA" id="ARBA00022801"/>
    </source>
</evidence>
<dbReference type="InterPro" id="IPR011545">
    <property type="entry name" value="DEAD/DEAH_box_helicase_dom"/>
</dbReference>
<dbReference type="InterPro" id="IPR014014">
    <property type="entry name" value="RNA_helicase_DEAD_Q_motif"/>
</dbReference>
<dbReference type="GO" id="GO:0005829">
    <property type="term" value="C:cytosol"/>
    <property type="evidence" value="ECO:0007669"/>
    <property type="project" value="TreeGrafter"/>
</dbReference>
<organism evidence="12 13">
    <name type="scientific">Candidatus Magasanikbacteria bacterium RIFCSPLOWO2_01_FULL_40_15</name>
    <dbReference type="NCBI Taxonomy" id="1798686"/>
    <lineage>
        <taxon>Bacteria</taxon>
        <taxon>Candidatus Magasanikiibacteriota</taxon>
    </lineage>
</organism>
<accession>A0A1F6N0I8</accession>
<gene>
    <name evidence="12" type="ORF">A2983_01915</name>
</gene>
<evidence type="ECO:0000256" key="3">
    <source>
        <dbReference type="ARBA" id="ARBA00022806"/>
    </source>
</evidence>